<evidence type="ECO:0000256" key="6">
    <source>
        <dbReference type="SAM" id="Phobius"/>
    </source>
</evidence>
<keyword evidence="5 6" id="KW-0472">Membrane</keyword>
<keyword evidence="9" id="KW-1185">Reference proteome</keyword>
<dbReference type="SUPFAM" id="SSF103473">
    <property type="entry name" value="MFS general substrate transporter"/>
    <property type="match status" value="1"/>
</dbReference>
<keyword evidence="2" id="KW-0813">Transport</keyword>
<feature type="transmembrane region" description="Helical" evidence="6">
    <location>
        <begin position="107"/>
        <end position="134"/>
    </location>
</feature>
<dbReference type="RefSeq" id="WP_195170425.1">
    <property type="nucleotide sequence ID" value="NZ_CP062983.1"/>
</dbReference>
<feature type="transmembrane region" description="Helical" evidence="6">
    <location>
        <begin position="12"/>
        <end position="35"/>
    </location>
</feature>
<feature type="transmembrane region" description="Helical" evidence="6">
    <location>
        <begin position="82"/>
        <end position="101"/>
    </location>
</feature>
<dbReference type="InterPro" id="IPR020846">
    <property type="entry name" value="MFS_dom"/>
</dbReference>
<evidence type="ECO:0000256" key="2">
    <source>
        <dbReference type="ARBA" id="ARBA00022448"/>
    </source>
</evidence>
<dbReference type="PROSITE" id="PS50850">
    <property type="entry name" value="MFS"/>
    <property type="match status" value="1"/>
</dbReference>
<feature type="transmembrane region" description="Helical" evidence="6">
    <location>
        <begin position="141"/>
        <end position="160"/>
    </location>
</feature>
<accession>A0A7S8E8K0</accession>
<dbReference type="PANTHER" id="PTHR43385">
    <property type="entry name" value="RIBOFLAVIN TRANSPORTER RIBJ"/>
    <property type="match status" value="1"/>
</dbReference>
<evidence type="ECO:0000256" key="3">
    <source>
        <dbReference type="ARBA" id="ARBA00022692"/>
    </source>
</evidence>
<evidence type="ECO:0000313" key="9">
    <source>
        <dbReference type="Proteomes" id="UP000594468"/>
    </source>
</evidence>
<feature type="transmembrane region" description="Helical" evidence="6">
    <location>
        <begin position="172"/>
        <end position="192"/>
    </location>
</feature>
<evidence type="ECO:0000256" key="1">
    <source>
        <dbReference type="ARBA" id="ARBA00004651"/>
    </source>
</evidence>
<feature type="transmembrane region" description="Helical" evidence="6">
    <location>
        <begin position="383"/>
        <end position="403"/>
    </location>
</feature>
<comment type="subcellular location">
    <subcellularLocation>
        <location evidence="1">Cell membrane</location>
        <topology evidence="1">Multi-pass membrane protein</topology>
    </subcellularLocation>
</comment>
<feature type="transmembrane region" description="Helical" evidence="6">
    <location>
        <begin position="357"/>
        <end position="377"/>
    </location>
</feature>
<proteinExistence type="predicted"/>
<keyword evidence="4 6" id="KW-1133">Transmembrane helix</keyword>
<evidence type="ECO:0000259" key="7">
    <source>
        <dbReference type="PROSITE" id="PS50850"/>
    </source>
</evidence>
<feature type="domain" description="Major facilitator superfamily (MFS) profile" evidence="7">
    <location>
        <begin position="13"/>
        <end position="409"/>
    </location>
</feature>
<evidence type="ECO:0000313" key="8">
    <source>
        <dbReference type="EMBL" id="QPC82356.1"/>
    </source>
</evidence>
<dbReference type="Gene3D" id="1.20.1250.20">
    <property type="entry name" value="MFS general substrate transporter like domains"/>
    <property type="match status" value="2"/>
</dbReference>
<evidence type="ECO:0000256" key="4">
    <source>
        <dbReference type="ARBA" id="ARBA00022989"/>
    </source>
</evidence>
<dbReference type="Proteomes" id="UP000594468">
    <property type="component" value="Chromosome"/>
</dbReference>
<dbReference type="InterPro" id="IPR052983">
    <property type="entry name" value="MFS_Riboflavin_Transporter"/>
</dbReference>
<dbReference type="GO" id="GO:0005886">
    <property type="term" value="C:plasma membrane"/>
    <property type="evidence" value="ECO:0007669"/>
    <property type="project" value="UniProtKB-SubCell"/>
</dbReference>
<feature type="transmembrane region" description="Helical" evidence="6">
    <location>
        <begin position="55"/>
        <end position="75"/>
    </location>
</feature>
<dbReference type="KEGG" id="pmet:G4Y79_22160"/>
<dbReference type="GO" id="GO:0022857">
    <property type="term" value="F:transmembrane transporter activity"/>
    <property type="evidence" value="ECO:0007669"/>
    <property type="project" value="InterPro"/>
</dbReference>
<organism evidence="8 9">
    <name type="scientific">Phototrophicus methaneseepsis</name>
    <dbReference type="NCBI Taxonomy" id="2710758"/>
    <lineage>
        <taxon>Bacteria</taxon>
        <taxon>Bacillati</taxon>
        <taxon>Chloroflexota</taxon>
        <taxon>Candidatus Thermofontia</taxon>
        <taxon>Phototrophicales</taxon>
        <taxon>Phototrophicaceae</taxon>
        <taxon>Phototrophicus</taxon>
    </lineage>
</organism>
<evidence type="ECO:0000256" key="5">
    <source>
        <dbReference type="ARBA" id="ARBA00023136"/>
    </source>
</evidence>
<name>A0A7S8E8K0_9CHLR</name>
<protein>
    <submittedName>
        <fullName evidence="8">MFS transporter</fullName>
    </submittedName>
</protein>
<dbReference type="Pfam" id="PF07690">
    <property type="entry name" value="MFS_1"/>
    <property type="match status" value="1"/>
</dbReference>
<gene>
    <name evidence="8" type="ORF">G4Y79_22160</name>
</gene>
<keyword evidence="3 6" id="KW-0812">Transmembrane</keyword>
<dbReference type="EMBL" id="CP062983">
    <property type="protein sequence ID" value="QPC82356.1"/>
    <property type="molecule type" value="Genomic_DNA"/>
</dbReference>
<feature type="transmembrane region" description="Helical" evidence="6">
    <location>
        <begin position="230"/>
        <end position="257"/>
    </location>
</feature>
<sequence>MNIGGKGSKLYYGWVITLTLAITETISWGIVHYAFTVFITPMEAELGWSRGEITAGFSLSLLVMGAMAFPVGHWVDKHGARLLMTAGSVAASLLVVAWSQVTNLMLFYVIWAGLGACAAAILYEPAFAVIATWFVRRRGAALTIVTFAAGLASTIFVPLSDLLLNTLGWREAILTLGIFLGVTTIPLHIILLRHRPHDMGLLPDGDVQHEDQPVKATQSVSLSGALHSPFFWMLTFAFSLSYLSAAAIRVHFIPFLIDVGIDASTAAVASGAIGLMQVIGRVIFAPLDSRVSGQAMVSGVFGLQSVAMALLLLGASPLVIGLFIVTFGMSYGARTLSRPSILAELFGSTHYGRISSVMAIFLTAASTVAPVGAGLIYDRFGSYDVVLWLILLLAVAATVVMIFSRPDPAEKAKNVSITAGS</sequence>
<reference evidence="8 9" key="1">
    <citation type="submission" date="2020-02" db="EMBL/GenBank/DDBJ databases">
        <authorList>
            <person name="Zheng R.K."/>
            <person name="Sun C.M."/>
        </authorList>
    </citation>
    <scope>NUCLEOTIDE SEQUENCE [LARGE SCALE GENOMIC DNA]</scope>
    <source>
        <strain evidence="9">rifampicinis</strain>
    </source>
</reference>
<dbReference type="PANTHER" id="PTHR43385:SF1">
    <property type="entry name" value="RIBOFLAVIN TRANSPORTER RIBJ"/>
    <property type="match status" value="1"/>
</dbReference>
<dbReference type="AlphaFoldDB" id="A0A7S8E8K0"/>
<dbReference type="InterPro" id="IPR036259">
    <property type="entry name" value="MFS_trans_sf"/>
</dbReference>
<dbReference type="CDD" id="cd17355">
    <property type="entry name" value="MFS_YcxA_like"/>
    <property type="match status" value="1"/>
</dbReference>
<dbReference type="InterPro" id="IPR011701">
    <property type="entry name" value="MFS"/>
</dbReference>
<feature type="transmembrane region" description="Helical" evidence="6">
    <location>
        <begin position="263"/>
        <end position="284"/>
    </location>
</feature>